<feature type="region of interest" description="Disordered" evidence="1">
    <location>
        <begin position="176"/>
        <end position="204"/>
    </location>
</feature>
<feature type="compositionally biased region" description="Low complexity" evidence="1">
    <location>
        <begin position="67"/>
        <end position="81"/>
    </location>
</feature>
<accession>A0A1X2GUK7</accession>
<organism evidence="2 3">
    <name type="scientific">Hesseltinella vesiculosa</name>
    <dbReference type="NCBI Taxonomy" id="101127"/>
    <lineage>
        <taxon>Eukaryota</taxon>
        <taxon>Fungi</taxon>
        <taxon>Fungi incertae sedis</taxon>
        <taxon>Mucoromycota</taxon>
        <taxon>Mucoromycotina</taxon>
        <taxon>Mucoromycetes</taxon>
        <taxon>Mucorales</taxon>
        <taxon>Cunninghamellaceae</taxon>
        <taxon>Hesseltinella</taxon>
    </lineage>
</organism>
<feature type="compositionally biased region" description="Low complexity" evidence="1">
    <location>
        <begin position="138"/>
        <end position="161"/>
    </location>
</feature>
<comment type="caution">
    <text evidence="2">The sequence shown here is derived from an EMBL/GenBank/DDBJ whole genome shotgun (WGS) entry which is preliminary data.</text>
</comment>
<name>A0A1X2GUK7_9FUNG</name>
<feature type="compositionally biased region" description="Polar residues" evidence="1">
    <location>
        <begin position="360"/>
        <end position="374"/>
    </location>
</feature>
<feature type="compositionally biased region" description="Basic and acidic residues" evidence="1">
    <location>
        <begin position="335"/>
        <end position="353"/>
    </location>
</feature>
<feature type="compositionally biased region" description="Low complexity" evidence="1">
    <location>
        <begin position="311"/>
        <end position="334"/>
    </location>
</feature>
<reference evidence="2 3" key="1">
    <citation type="submission" date="2016-07" db="EMBL/GenBank/DDBJ databases">
        <title>Pervasive Adenine N6-methylation of Active Genes in Fungi.</title>
        <authorList>
            <consortium name="DOE Joint Genome Institute"/>
            <person name="Mondo S.J."/>
            <person name="Dannebaum R.O."/>
            <person name="Kuo R.C."/>
            <person name="Labutti K."/>
            <person name="Haridas S."/>
            <person name="Kuo A."/>
            <person name="Salamov A."/>
            <person name="Ahrendt S.R."/>
            <person name="Lipzen A."/>
            <person name="Sullivan W."/>
            <person name="Andreopoulos W.B."/>
            <person name="Clum A."/>
            <person name="Lindquist E."/>
            <person name="Daum C."/>
            <person name="Ramamoorthy G.K."/>
            <person name="Gryganskyi A."/>
            <person name="Culley D."/>
            <person name="Magnuson J.K."/>
            <person name="James T.Y."/>
            <person name="O'Malley M.A."/>
            <person name="Stajich J.E."/>
            <person name="Spatafora J.W."/>
            <person name="Visel A."/>
            <person name="Grigoriev I.V."/>
        </authorList>
    </citation>
    <scope>NUCLEOTIDE SEQUENCE [LARGE SCALE GENOMIC DNA]</scope>
    <source>
        <strain evidence="2 3">NRRL 3301</strain>
    </source>
</reference>
<gene>
    <name evidence="2" type="ORF">DM01DRAFT_1332300</name>
</gene>
<feature type="compositionally biased region" description="Polar residues" evidence="1">
    <location>
        <begin position="118"/>
        <end position="128"/>
    </location>
</feature>
<sequence length="395" mass="43149">MEGFMSTLPPYVHDYLNRYPPTEMFQVLKELISFAVLYANDRERINLLSTQLLENGADQAILHKPYTSPSSTLPSSVTSSPRNLKPLTSGIHCKPILEEELAMTPDLVPTSPIQEAASVSSMASSQHTGLGPVASHVPASPAISSSRQSPSAQQRSPASASNMPYTFPEWWAHPDPADHHLAHGTTSSQEDQVTPKVTSPSTATSLWVPLDNQEAMITSPPARSRPVSMYSPTIPDLRTYLDVKPSTSSNTRKSLVEKAKQEQANIKTSRRMSAPPVNNNTTNLSSRAKAAAAVPSPVLSPTSPKPPPSPLSRSSSSMSNRSAITRPGQTATVRARAEQARQRQLQLDEEKRKQQQQQQVSSRTSLRLKQQVNSGVDWATIKQERRRTLTGPPTE</sequence>
<feature type="compositionally biased region" description="Polar residues" evidence="1">
    <location>
        <begin position="184"/>
        <end position="204"/>
    </location>
</feature>
<dbReference type="EMBL" id="MCGT01000003">
    <property type="protein sequence ID" value="ORX61711.1"/>
    <property type="molecule type" value="Genomic_DNA"/>
</dbReference>
<evidence type="ECO:0000256" key="1">
    <source>
        <dbReference type="SAM" id="MobiDB-lite"/>
    </source>
</evidence>
<feature type="region of interest" description="Disordered" evidence="1">
    <location>
        <begin position="118"/>
        <end position="163"/>
    </location>
</feature>
<evidence type="ECO:0000313" key="2">
    <source>
        <dbReference type="EMBL" id="ORX61711.1"/>
    </source>
</evidence>
<evidence type="ECO:0000313" key="3">
    <source>
        <dbReference type="Proteomes" id="UP000242146"/>
    </source>
</evidence>
<feature type="region of interest" description="Disordered" evidence="1">
    <location>
        <begin position="240"/>
        <end position="395"/>
    </location>
</feature>
<dbReference type="OrthoDB" id="2287448at2759"/>
<proteinExistence type="predicted"/>
<feature type="compositionally biased region" description="Low complexity" evidence="1">
    <location>
        <begin position="282"/>
        <end position="302"/>
    </location>
</feature>
<dbReference type="AlphaFoldDB" id="A0A1X2GUK7"/>
<feature type="region of interest" description="Disordered" evidence="1">
    <location>
        <begin position="66"/>
        <end position="85"/>
    </location>
</feature>
<protein>
    <submittedName>
        <fullName evidence="2">Uncharacterized protein</fullName>
    </submittedName>
</protein>
<keyword evidence="3" id="KW-1185">Reference proteome</keyword>
<dbReference type="Proteomes" id="UP000242146">
    <property type="component" value="Unassembled WGS sequence"/>
</dbReference>